<dbReference type="Proteomes" id="UP001054945">
    <property type="component" value="Unassembled WGS sequence"/>
</dbReference>
<evidence type="ECO:0000313" key="3">
    <source>
        <dbReference type="Proteomes" id="UP001054945"/>
    </source>
</evidence>
<reference evidence="2 3" key="1">
    <citation type="submission" date="2021-06" db="EMBL/GenBank/DDBJ databases">
        <title>Caerostris extrusa draft genome.</title>
        <authorList>
            <person name="Kono N."/>
            <person name="Arakawa K."/>
        </authorList>
    </citation>
    <scope>NUCLEOTIDE SEQUENCE [LARGE SCALE GENOMIC DNA]</scope>
</reference>
<gene>
    <name evidence="2" type="ORF">CEXT_85471</name>
</gene>
<comment type="caution">
    <text evidence="2">The sequence shown here is derived from an EMBL/GenBank/DDBJ whole genome shotgun (WGS) entry which is preliminary data.</text>
</comment>
<dbReference type="AlphaFoldDB" id="A0AAV4REX3"/>
<protein>
    <submittedName>
        <fullName evidence="2">Uncharacterized protein</fullName>
    </submittedName>
</protein>
<dbReference type="EMBL" id="BPLR01007854">
    <property type="protein sequence ID" value="GIY20220.1"/>
    <property type="molecule type" value="Genomic_DNA"/>
</dbReference>
<sequence>MSIGNRPSQLKKVLCNSLSEGTFGTSPVNAQEVVTHVRIPNNRRMLANPFGRGSKDVPGNDSKGMHTSPPRQTTTPRFAVNELFPSKLHCVTNPLQPCLYLNNLYLDAFRMEQNRRGQPK</sequence>
<accession>A0AAV4REX3</accession>
<evidence type="ECO:0000256" key="1">
    <source>
        <dbReference type="SAM" id="MobiDB-lite"/>
    </source>
</evidence>
<name>A0AAV4REX3_CAEEX</name>
<evidence type="ECO:0000313" key="2">
    <source>
        <dbReference type="EMBL" id="GIY20220.1"/>
    </source>
</evidence>
<keyword evidence="3" id="KW-1185">Reference proteome</keyword>
<organism evidence="2 3">
    <name type="scientific">Caerostris extrusa</name>
    <name type="common">Bark spider</name>
    <name type="synonym">Caerostris bankana</name>
    <dbReference type="NCBI Taxonomy" id="172846"/>
    <lineage>
        <taxon>Eukaryota</taxon>
        <taxon>Metazoa</taxon>
        <taxon>Ecdysozoa</taxon>
        <taxon>Arthropoda</taxon>
        <taxon>Chelicerata</taxon>
        <taxon>Arachnida</taxon>
        <taxon>Araneae</taxon>
        <taxon>Araneomorphae</taxon>
        <taxon>Entelegynae</taxon>
        <taxon>Araneoidea</taxon>
        <taxon>Araneidae</taxon>
        <taxon>Caerostris</taxon>
    </lineage>
</organism>
<feature type="region of interest" description="Disordered" evidence="1">
    <location>
        <begin position="44"/>
        <end position="75"/>
    </location>
</feature>
<proteinExistence type="predicted"/>